<evidence type="ECO:0000256" key="3">
    <source>
        <dbReference type="ARBA" id="ARBA00022737"/>
    </source>
</evidence>
<accession>A0A9Q0LXN9</accession>
<evidence type="ECO:0000256" key="4">
    <source>
        <dbReference type="ARBA" id="ARBA00023136"/>
    </source>
</evidence>
<feature type="domain" description="Vacuolar protein 14 C-terminal Fig4-binding" evidence="5">
    <location>
        <begin position="447"/>
        <end position="519"/>
    </location>
</feature>
<dbReference type="Pfam" id="PF12755">
    <property type="entry name" value="Vac14_Fab1_bd"/>
    <property type="match status" value="1"/>
</dbReference>
<evidence type="ECO:0000259" key="5">
    <source>
        <dbReference type="Pfam" id="PF11916"/>
    </source>
</evidence>
<keyword evidence="7" id="KW-1185">Reference proteome</keyword>
<dbReference type="GO" id="GO:0010008">
    <property type="term" value="C:endosome membrane"/>
    <property type="evidence" value="ECO:0007669"/>
    <property type="project" value="TreeGrafter"/>
</dbReference>
<dbReference type="PANTHER" id="PTHR16023:SF0">
    <property type="entry name" value="PROTEIN VAC14 HOMOLOG"/>
    <property type="match status" value="1"/>
</dbReference>
<keyword evidence="3" id="KW-0677">Repeat</keyword>
<dbReference type="InterPro" id="IPR021841">
    <property type="entry name" value="VAC14_Fig4p-bd"/>
</dbReference>
<dbReference type="SUPFAM" id="SSF48371">
    <property type="entry name" value="ARM repeat"/>
    <property type="match status" value="1"/>
</dbReference>
<dbReference type="GO" id="GO:0006661">
    <property type="term" value="P:phosphatidylinositol biosynthetic process"/>
    <property type="evidence" value="ECO:0007669"/>
    <property type="project" value="InterPro"/>
</dbReference>
<dbReference type="InterPro" id="IPR016024">
    <property type="entry name" value="ARM-type_fold"/>
</dbReference>
<comment type="subcellular location">
    <subcellularLocation>
        <location evidence="1">Endomembrane system</location>
    </subcellularLocation>
</comment>
<keyword evidence="4" id="KW-0472">Membrane</keyword>
<sequence>MDFSVSESIQRNLFDKTYEKRKQAGKEITISVIDFTKQDQHEKTSKLIQFLTNKLLNSPNINQRKGCLMGLSAIAVGLGDSLLIFQDLILKHVIYCFSDPDFSVRFAACEVFYNIAKVSKDQIFSLIKEILVGFSVLFSDQNDIIKKSVRFLDNLLKDFVTESISNSKFRVQILISILKELIYVKNGMSNYLLLVGLIQSIQFPEVDILTYISQLLDGLYHFLSSQRKEVQQSSEKLLAEVLKELSLQKIEKTQDIDYKTLVKISTLYSESMDIKTTETALEWMRVLISMAYKGIFPFPCEHLPSLMKSMIFSLSNENEKISTSAKHVNSALIKLVKSEYFDVRNIYDSVFQIIVKVSEMSVINLLQFEPTFYTSLEWVSIIHKKSPKKFESFSDNFFPHLLLYLSNPSDNILSLAISILCELSGLSHEKFEIFILNLVEFFQQKQDLLTTKGVMILEKVAHLVDDEQLFRQLSLVLQKEKQLKFRQIMVQSLNFILLTSPEVENLRNLLIGIHSDQSQHNHLLSNFDRAFKDFHSLQQKTEEEEKFEKLSLIDPKQKNSQNFRQPTTPSKQIIEKDQEQEQIKEDIFEVIFKAWCCCTGSTLSLCFLAQDYSLASDLIQIISQVDMTVLFLKELEIFAHFFDSFVFVFQRLHLTEPSLYQKLYEALYRLISVVPQEGQFLQLKKRVESVSHLKFYEPFFVEENKSFAVQKLVLIFDETQNKHRKQNLVSKNSIMNFENDGILSNPHFNLFAKRNFDSADSQLNIESKKKQLTPQKPKLKKHFQNLKVSSSYDSPLSEFVFRK</sequence>
<evidence type="ECO:0000256" key="1">
    <source>
        <dbReference type="ARBA" id="ARBA00004308"/>
    </source>
</evidence>
<comment type="caution">
    <text evidence="6">The sequence shown here is derived from an EMBL/GenBank/DDBJ whole genome shotgun (WGS) entry which is preliminary data.</text>
</comment>
<proteinExistence type="inferred from homology"/>
<dbReference type="Pfam" id="PF11916">
    <property type="entry name" value="Vac14_Fig4_bd"/>
    <property type="match status" value="2"/>
</dbReference>
<dbReference type="AlphaFoldDB" id="A0A9Q0LXN9"/>
<gene>
    <name evidence="6" type="ORF">M0811_14042</name>
</gene>
<dbReference type="OrthoDB" id="5574975at2759"/>
<dbReference type="GO" id="GO:0070772">
    <property type="term" value="C:PAS complex"/>
    <property type="evidence" value="ECO:0007669"/>
    <property type="project" value="InterPro"/>
</dbReference>
<comment type="similarity">
    <text evidence="2">Belongs to the VAC14 family.</text>
</comment>
<feature type="domain" description="Vacuolar protein 14 C-terminal Fig4-binding" evidence="5">
    <location>
        <begin position="580"/>
        <end position="690"/>
    </location>
</feature>
<reference evidence="6" key="1">
    <citation type="submission" date="2022-10" db="EMBL/GenBank/DDBJ databases">
        <title>Novel sulphate-reducing endosymbionts in the free-living metamonad Anaeramoeba.</title>
        <authorList>
            <person name="Jerlstrom-Hultqvist J."/>
            <person name="Cepicka I."/>
            <person name="Gallot-Lavallee L."/>
            <person name="Salas-Leiva D."/>
            <person name="Curtis B.A."/>
            <person name="Zahonova K."/>
            <person name="Pipaliya S."/>
            <person name="Dacks J."/>
            <person name="Roger A.J."/>
        </authorList>
    </citation>
    <scope>NUCLEOTIDE SEQUENCE</scope>
    <source>
        <strain evidence="6">BMAN</strain>
    </source>
</reference>
<dbReference type="PANTHER" id="PTHR16023">
    <property type="entry name" value="TAX1 BINDING PROTEIN-RELATED"/>
    <property type="match status" value="1"/>
</dbReference>
<dbReference type="Proteomes" id="UP001149090">
    <property type="component" value="Unassembled WGS sequence"/>
</dbReference>
<name>A0A9Q0LXN9_ANAIG</name>
<organism evidence="6 7">
    <name type="scientific">Anaeramoeba ignava</name>
    <name type="common">Anaerobic marine amoeba</name>
    <dbReference type="NCBI Taxonomy" id="1746090"/>
    <lineage>
        <taxon>Eukaryota</taxon>
        <taxon>Metamonada</taxon>
        <taxon>Anaeramoebidae</taxon>
        <taxon>Anaeramoeba</taxon>
    </lineage>
</organism>
<dbReference type="EMBL" id="JAPDFW010000009">
    <property type="protein sequence ID" value="KAJ5080521.1"/>
    <property type="molecule type" value="Genomic_DNA"/>
</dbReference>
<evidence type="ECO:0000313" key="7">
    <source>
        <dbReference type="Proteomes" id="UP001149090"/>
    </source>
</evidence>
<evidence type="ECO:0000313" key="6">
    <source>
        <dbReference type="EMBL" id="KAJ5080521.1"/>
    </source>
</evidence>
<protein>
    <submittedName>
        <fullName evidence="6">Protein vac14</fullName>
    </submittedName>
</protein>
<dbReference type="Gene3D" id="1.25.10.10">
    <property type="entry name" value="Leucine-rich Repeat Variant"/>
    <property type="match status" value="2"/>
</dbReference>
<evidence type="ECO:0000256" key="2">
    <source>
        <dbReference type="ARBA" id="ARBA00010225"/>
    </source>
</evidence>
<dbReference type="InterPro" id="IPR011989">
    <property type="entry name" value="ARM-like"/>
</dbReference>
<dbReference type="OMA" id="EFIIFFN"/>
<dbReference type="InterPro" id="IPR026825">
    <property type="entry name" value="Vac14"/>
</dbReference>